<dbReference type="EMBL" id="OW152838">
    <property type="protein sequence ID" value="CAH2059753.1"/>
    <property type="molecule type" value="Genomic_DNA"/>
</dbReference>
<evidence type="ECO:0000256" key="1">
    <source>
        <dbReference type="SAM" id="MobiDB-lite"/>
    </source>
</evidence>
<gene>
    <name evidence="2" type="ORF">IPOD504_LOCUS11007</name>
</gene>
<organism evidence="2 3">
    <name type="scientific">Iphiclides podalirius</name>
    <name type="common">scarce swallowtail</name>
    <dbReference type="NCBI Taxonomy" id="110791"/>
    <lineage>
        <taxon>Eukaryota</taxon>
        <taxon>Metazoa</taxon>
        <taxon>Ecdysozoa</taxon>
        <taxon>Arthropoda</taxon>
        <taxon>Hexapoda</taxon>
        <taxon>Insecta</taxon>
        <taxon>Pterygota</taxon>
        <taxon>Neoptera</taxon>
        <taxon>Endopterygota</taxon>
        <taxon>Lepidoptera</taxon>
        <taxon>Glossata</taxon>
        <taxon>Ditrysia</taxon>
        <taxon>Papilionoidea</taxon>
        <taxon>Papilionidae</taxon>
        <taxon>Papilioninae</taxon>
        <taxon>Iphiclides</taxon>
    </lineage>
</organism>
<feature type="non-terminal residue" evidence="2">
    <location>
        <position position="87"/>
    </location>
</feature>
<evidence type="ECO:0000313" key="3">
    <source>
        <dbReference type="Proteomes" id="UP000837857"/>
    </source>
</evidence>
<name>A0ABN8IMC9_9NEOP</name>
<feature type="region of interest" description="Disordered" evidence="1">
    <location>
        <begin position="13"/>
        <end position="33"/>
    </location>
</feature>
<accession>A0ABN8IMC9</accession>
<feature type="compositionally biased region" description="Polar residues" evidence="1">
    <location>
        <begin position="73"/>
        <end position="87"/>
    </location>
</feature>
<proteinExistence type="predicted"/>
<sequence>MIVKGLNVYRGSNLEHGNVSVAPSSKRRNRRRNTDVACALRLHCDSRSERRRLGRSPGYRLTPRPSGVDTTAHRLTSGCTLTRATAQ</sequence>
<keyword evidence="3" id="KW-1185">Reference proteome</keyword>
<reference evidence="2" key="1">
    <citation type="submission" date="2022-03" db="EMBL/GenBank/DDBJ databases">
        <authorList>
            <person name="Martin H S."/>
        </authorList>
    </citation>
    <scope>NUCLEOTIDE SEQUENCE</scope>
</reference>
<dbReference type="Proteomes" id="UP000837857">
    <property type="component" value="Chromosome 26"/>
</dbReference>
<feature type="region of interest" description="Disordered" evidence="1">
    <location>
        <begin position="51"/>
        <end position="87"/>
    </location>
</feature>
<evidence type="ECO:0000313" key="2">
    <source>
        <dbReference type="EMBL" id="CAH2059753.1"/>
    </source>
</evidence>
<protein>
    <submittedName>
        <fullName evidence="2">Uncharacterized protein</fullName>
    </submittedName>
</protein>